<dbReference type="EMBL" id="LGKP01000025">
    <property type="protein sequence ID" value="KPL85517.1"/>
    <property type="molecule type" value="Genomic_DNA"/>
</dbReference>
<dbReference type="STRING" id="70996.SE18_18030"/>
<dbReference type="RefSeq" id="WP_054535841.1">
    <property type="nucleotide sequence ID" value="NZ_LGKP01000025.1"/>
</dbReference>
<protein>
    <submittedName>
        <fullName evidence="2">von Willebrand factor</fullName>
    </submittedName>
</protein>
<keyword evidence="3" id="KW-1185">Reference proteome</keyword>
<dbReference type="PANTHER" id="PTHR33608">
    <property type="entry name" value="BLL2464 PROTEIN"/>
    <property type="match status" value="1"/>
</dbReference>
<organism evidence="2 3">
    <name type="scientific">Herpetosiphon geysericola</name>
    <dbReference type="NCBI Taxonomy" id="70996"/>
    <lineage>
        <taxon>Bacteria</taxon>
        <taxon>Bacillati</taxon>
        <taxon>Chloroflexota</taxon>
        <taxon>Chloroflexia</taxon>
        <taxon>Herpetosiphonales</taxon>
        <taxon>Herpetosiphonaceae</taxon>
        <taxon>Herpetosiphon</taxon>
    </lineage>
</organism>
<name>A0A0P6XZK4_9CHLR</name>
<dbReference type="AlphaFoldDB" id="A0A0P6XZK4"/>
<comment type="caution">
    <text evidence="2">The sequence shown here is derived from an EMBL/GenBank/DDBJ whole genome shotgun (WGS) entry which is preliminary data.</text>
</comment>
<dbReference type="CDD" id="cd00198">
    <property type="entry name" value="vWFA"/>
    <property type="match status" value="1"/>
</dbReference>
<gene>
    <name evidence="2" type="ORF">SE18_18030</name>
</gene>
<dbReference type="PANTHER" id="PTHR33608:SF6">
    <property type="entry name" value="BLL2464 PROTEIN"/>
    <property type="match status" value="1"/>
</dbReference>
<dbReference type="InterPro" id="IPR036465">
    <property type="entry name" value="vWFA_dom_sf"/>
</dbReference>
<sequence length="295" mass="34224">MNLQELMRQVRFIELKTTKLVTGVFAGMYMSSFKGRGVEFDEIREYEPGDDVRAIDWNVTARTGRPFIKRFVEEREMTVMLLVDMSASADFGTTRKLKRELEAELCATLAFSAVRNNDRVGMLLFTEEVERFVPPRKGRNHVMQIVRSLLTVDPKHRGTNITKALDYLNNVVEGKALVFIISDFRSLDNWIRPLRITARRHDVVAVRVEDPRERKLPKVGLVRLQDAETGQELVVDLRNEKLRTMFEQQAEAQHQSHVAELRALGVDHMSLQTDGRYADSLQSFFNRRMKRRERG</sequence>
<dbReference type="SUPFAM" id="SSF53300">
    <property type="entry name" value="vWA-like"/>
    <property type="match status" value="1"/>
</dbReference>
<accession>A0A0P6XZK4</accession>
<dbReference type="Proteomes" id="UP000050277">
    <property type="component" value="Unassembled WGS sequence"/>
</dbReference>
<evidence type="ECO:0000313" key="2">
    <source>
        <dbReference type="EMBL" id="KPL85517.1"/>
    </source>
</evidence>
<dbReference type="PATRIC" id="fig|70996.4.peg.482"/>
<dbReference type="Gene3D" id="3.40.50.410">
    <property type="entry name" value="von Willebrand factor, type A domain"/>
    <property type="match status" value="1"/>
</dbReference>
<dbReference type="InterPro" id="IPR002881">
    <property type="entry name" value="DUF58"/>
</dbReference>
<dbReference type="OrthoDB" id="9776116at2"/>
<evidence type="ECO:0000259" key="1">
    <source>
        <dbReference type="Pfam" id="PF01882"/>
    </source>
</evidence>
<reference evidence="2 3" key="1">
    <citation type="submission" date="2015-07" db="EMBL/GenBank/DDBJ databases">
        <title>Whole genome sequence of Herpetosiphon geysericola DSM 7119.</title>
        <authorList>
            <person name="Hemp J."/>
            <person name="Ward L.M."/>
            <person name="Pace L.A."/>
            <person name="Fischer W.W."/>
        </authorList>
    </citation>
    <scope>NUCLEOTIDE SEQUENCE [LARGE SCALE GENOMIC DNA]</scope>
    <source>
        <strain evidence="2 3">DSM 7119</strain>
    </source>
</reference>
<proteinExistence type="predicted"/>
<dbReference type="Pfam" id="PF01882">
    <property type="entry name" value="DUF58"/>
    <property type="match status" value="1"/>
</dbReference>
<evidence type="ECO:0000313" key="3">
    <source>
        <dbReference type="Proteomes" id="UP000050277"/>
    </source>
</evidence>
<feature type="domain" description="DUF58" evidence="1">
    <location>
        <begin position="42"/>
        <end position="254"/>
    </location>
</feature>